<gene>
    <name evidence="1" type="ORF">B0H65DRAFT_505388</name>
</gene>
<dbReference type="AlphaFoldDB" id="A0AAE0JPN5"/>
<proteinExistence type="predicted"/>
<dbReference type="EMBL" id="JAUEPP010000001">
    <property type="protein sequence ID" value="KAK3355487.1"/>
    <property type="molecule type" value="Genomic_DNA"/>
</dbReference>
<dbReference type="RefSeq" id="XP_062686865.1">
    <property type="nucleotide sequence ID" value="XM_062827988.1"/>
</dbReference>
<name>A0AAE0JPN5_9PEZI</name>
<organism evidence="1 2">
    <name type="scientific">Neurospora tetraspora</name>
    <dbReference type="NCBI Taxonomy" id="94610"/>
    <lineage>
        <taxon>Eukaryota</taxon>
        <taxon>Fungi</taxon>
        <taxon>Dikarya</taxon>
        <taxon>Ascomycota</taxon>
        <taxon>Pezizomycotina</taxon>
        <taxon>Sordariomycetes</taxon>
        <taxon>Sordariomycetidae</taxon>
        <taxon>Sordariales</taxon>
        <taxon>Sordariaceae</taxon>
        <taxon>Neurospora</taxon>
    </lineage>
</organism>
<evidence type="ECO:0000313" key="1">
    <source>
        <dbReference type="EMBL" id="KAK3355487.1"/>
    </source>
</evidence>
<comment type="caution">
    <text evidence="1">The sequence shown here is derived from an EMBL/GenBank/DDBJ whole genome shotgun (WGS) entry which is preliminary data.</text>
</comment>
<keyword evidence="2" id="KW-1185">Reference proteome</keyword>
<reference evidence="1" key="1">
    <citation type="journal article" date="2023" name="Mol. Phylogenet. Evol.">
        <title>Genome-scale phylogeny and comparative genomics of the fungal order Sordariales.</title>
        <authorList>
            <person name="Hensen N."/>
            <person name="Bonometti L."/>
            <person name="Westerberg I."/>
            <person name="Brannstrom I.O."/>
            <person name="Guillou S."/>
            <person name="Cros-Aarteil S."/>
            <person name="Calhoun S."/>
            <person name="Haridas S."/>
            <person name="Kuo A."/>
            <person name="Mondo S."/>
            <person name="Pangilinan J."/>
            <person name="Riley R."/>
            <person name="LaButti K."/>
            <person name="Andreopoulos B."/>
            <person name="Lipzen A."/>
            <person name="Chen C."/>
            <person name="Yan M."/>
            <person name="Daum C."/>
            <person name="Ng V."/>
            <person name="Clum A."/>
            <person name="Steindorff A."/>
            <person name="Ohm R.A."/>
            <person name="Martin F."/>
            <person name="Silar P."/>
            <person name="Natvig D.O."/>
            <person name="Lalanne C."/>
            <person name="Gautier V."/>
            <person name="Ament-Velasquez S.L."/>
            <person name="Kruys A."/>
            <person name="Hutchinson M.I."/>
            <person name="Powell A.J."/>
            <person name="Barry K."/>
            <person name="Miller A.N."/>
            <person name="Grigoriev I.V."/>
            <person name="Debuchy R."/>
            <person name="Gladieux P."/>
            <person name="Hiltunen Thoren M."/>
            <person name="Johannesson H."/>
        </authorList>
    </citation>
    <scope>NUCLEOTIDE SEQUENCE</scope>
    <source>
        <strain evidence="1">CBS 560.94</strain>
    </source>
</reference>
<dbReference type="GeneID" id="87865142"/>
<protein>
    <submittedName>
        <fullName evidence="1">Uncharacterized protein</fullName>
    </submittedName>
</protein>
<evidence type="ECO:0000313" key="2">
    <source>
        <dbReference type="Proteomes" id="UP001278500"/>
    </source>
</evidence>
<reference evidence="1" key="2">
    <citation type="submission" date="2023-06" db="EMBL/GenBank/DDBJ databases">
        <authorList>
            <consortium name="Lawrence Berkeley National Laboratory"/>
            <person name="Haridas S."/>
            <person name="Hensen N."/>
            <person name="Bonometti L."/>
            <person name="Westerberg I."/>
            <person name="Brannstrom I.O."/>
            <person name="Guillou S."/>
            <person name="Cros-Aarteil S."/>
            <person name="Calhoun S."/>
            <person name="Kuo A."/>
            <person name="Mondo S."/>
            <person name="Pangilinan J."/>
            <person name="Riley R."/>
            <person name="Labutti K."/>
            <person name="Andreopoulos B."/>
            <person name="Lipzen A."/>
            <person name="Chen C."/>
            <person name="Yanf M."/>
            <person name="Daum C."/>
            <person name="Ng V."/>
            <person name="Clum A."/>
            <person name="Steindorff A."/>
            <person name="Ohm R."/>
            <person name="Martin F."/>
            <person name="Silar P."/>
            <person name="Natvig D."/>
            <person name="Lalanne C."/>
            <person name="Gautier V."/>
            <person name="Ament-Velasquez S.L."/>
            <person name="Kruys A."/>
            <person name="Hutchinson M.I."/>
            <person name="Powell A.J."/>
            <person name="Barry K."/>
            <person name="Miller A.N."/>
            <person name="Grigoriev I.V."/>
            <person name="Debuchy R."/>
            <person name="Gladieux P."/>
            <person name="Thoren M.H."/>
            <person name="Johannesson H."/>
        </authorList>
    </citation>
    <scope>NUCLEOTIDE SEQUENCE</scope>
    <source>
        <strain evidence="1">CBS 560.94</strain>
    </source>
</reference>
<dbReference type="Proteomes" id="UP001278500">
    <property type="component" value="Unassembled WGS sequence"/>
</dbReference>
<sequence>MKLRGLPHNATHAGKWRGLMPGVESKAGSSTAFVVLPFKDRFTGGLTLLVSPFCFKAPKDIRHRTGSSSTTPLLLGRGKGTQKPKRMAYTIQYDDTLHVASSDWYLGHETLTVVYPPYINYDEDEGNEEEYHESTSVILVYDDNEDGTSTTNEASVELAGYLRAGWADGMSSDSDSDSEYSGSRREHVSDVTTISVSTGGDFPINDLLTQHSELTMDVSFPSTMSERDFGSMVELAVLQPMANVMLVPALDLTGATDIHVDDEHLGCAHAISGEACHCLTARNLSAVQDILKEVRRAEGRELRRHEAAEWQHPRSEPDRRSDQAWEELTVDLLF</sequence>
<accession>A0AAE0JPN5</accession>